<evidence type="ECO:0000256" key="6">
    <source>
        <dbReference type="ARBA" id="ARBA00023004"/>
    </source>
</evidence>
<dbReference type="Pfam" id="PF00067">
    <property type="entry name" value="p450"/>
    <property type="match status" value="1"/>
</dbReference>
<dbReference type="GO" id="GO:0020037">
    <property type="term" value="F:heme binding"/>
    <property type="evidence" value="ECO:0007669"/>
    <property type="project" value="InterPro"/>
</dbReference>
<comment type="similarity">
    <text evidence="2 9">Belongs to the cytochrome P450 family.</text>
</comment>
<dbReference type="Proteomes" id="UP001050691">
    <property type="component" value="Unassembled WGS sequence"/>
</dbReference>
<sequence length="246" mass="27808">MSDSASGLCLSEDNLLKYLLATYEGMKTNDLPFEQCWLNITADPKDVKDELMNFLLAIRDTTASFLTFTTYVLASSPEITADLQDEIASVMDEREMITSADIGRMPYLRSVLNEVLRLFPPVPFNIRRCLRDSILPSPLSKTGPFPIKKGTSVTYIPFIIQRQPDLWGSSAESFDPDRWSTDFPKASFLHSFAFHPFNGGPRLCLGQQYAYIECSHVIIRLYGMIDKLCEGGLWIRGEPKNTNMLV</sequence>
<proteinExistence type="inferred from homology"/>
<dbReference type="PRINTS" id="PR00385">
    <property type="entry name" value="P450"/>
</dbReference>
<dbReference type="InterPro" id="IPR001128">
    <property type="entry name" value="Cyt_P450"/>
</dbReference>
<feature type="binding site" description="axial binding residue" evidence="8">
    <location>
        <position position="204"/>
    </location>
    <ligand>
        <name>heme</name>
        <dbReference type="ChEBI" id="CHEBI:30413"/>
    </ligand>
    <ligandPart>
        <name>Fe</name>
        <dbReference type="ChEBI" id="CHEBI:18248"/>
    </ligandPart>
</feature>
<accession>A0AAV5AIE0</accession>
<comment type="cofactor">
    <cofactor evidence="1 8">
        <name>heme</name>
        <dbReference type="ChEBI" id="CHEBI:30413"/>
    </cofactor>
</comment>
<evidence type="ECO:0000256" key="7">
    <source>
        <dbReference type="ARBA" id="ARBA00023033"/>
    </source>
</evidence>
<organism evidence="10 11">
    <name type="scientific">Clathrus columnatus</name>
    <dbReference type="NCBI Taxonomy" id="1419009"/>
    <lineage>
        <taxon>Eukaryota</taxon>
        <taxon>Fungi</taxon>
        <taxon>Dikarya</taxon>
        <taxon>Basidiomycota</taxon>
        <taxon>Agaricomycotina</taxon>
        <taxon>Agaricomycetes</taxon>
        <taxon>Phallomycetidae</taxon>
        <taxon>Phallales</taxon>
        <taxon>Clathraceae</taxon>
        <taxon>Clathrus</taxon>
    </lineage>
</organism>
<evidence type="ECO:0000256" key="9">
    <source>
        <dbReference type="RuleBase" id="RU000461"/>
    </source>
</evidence>
<keyword evidence="6 8" id="KW-0408">Iron</keyword>
<keyword evidence="4 8" id="KW-0479">Metal-binding</keyword>
<evidence type="ECO:0000256" key="3">
    <source>
        <dbReference type="ARBA" id="ARBA00022617"/>
    </source>
</evidence>
<evidence type="ECO:0000313" key="11">
    <source>
        <dbReference type="Proteomes" id="UP001050691"/>
    </source>
</evidence>
<dbReference type="PANTHER" id="PTHR24287">
    <property type="entry name" value="P450, PUTATIVE (EUROFUNG)-RELATED"/>
    <property type="match status" value="1"/>
</dbReference>
<keyword evidence="3 8" id="KW-0349">Heme</keyword>
<keyword evidence="7 9" id="KW-0503">Monooxygenase</keyword>
<dbReference type="InterPro" id="IPR036396">
    <property type="entry name" value="Cyt_P450_sf"/>
</dbReference>
<reference evidence="10" key="1">
    <citation type="submission" date="2021-10" db="EMBL/GenBank/DDBJ databases">
        <title>De novo Genome Assembly of Clathrus columnatus (Basidiomycota, Fungi) Using Illumina and Nanopore Sequence Data.</title>
        <authorList>
            <person name="Ogiso-Tanaka E."/>
            <person name="Itagaki H."/>
            <person name="Hosoya T."/>
            <person name="Hosaka K."/>
        </authorList>
    </citation>
    <scope>NUCLEOTIDE SEQUENCE</scope>
    <source>
        <strain evidence="10">MO-923</strain>
    </source>
</reference>
<dbReference type="InterPro" id="IPR017972">
    <property type="entry name" value="Cyt_P450_CS"/>
</dbReference>
<name>A0AAV5AIE0_9AGAM</name>
<keyword evidence="11" id="KW-1185">Reference proteome</keyword>
<dbReference type="GO" id="GO:0016705">
    <property type="term" value="F:oxidoreductase activity, acting on paired donors, with incorporation or reduction of molecular oxygen"/>
    <property type="evidence" value="ECO:0007669"/>
    <property type="project" value="InterPro"/>
</dbReference>
<dbReference type="SUPFAM" id="SSF48264">
    <property type="entry name" value="Cytochrome P450"/>
    <property type="match status" value="1"/>
</dbReference>
<dbReference type="GO" id="GO:0005506">
    <property type="term" value="F:iron ion binding"/>
    <property type="evidence" value="ECO:0007669"/>
    <property type="project" value="InterPro"/>
</dbReference>
<dbReference type="InterPro" id="IPR002403">
    <property type="entry name" value="Cyt_P450_E_grp-IV"/>
</dbReference>
<dbReference type="PANTHER" id="PTHR24287:SF1">
    <property type="entry name" value="P450, PUTATIVE (EUROFUNG)-RELATED"/>
    <property type="match status" value="1"/>
</dbReference>
<evidence type="ECO:0000256" key="8">
    <source>
        <dbReference type="PIRSR" id="PIRSR602403-1"/>
    </source>
</evidence>
<evidence type="ECO:0000256" key="1">
    <source>
        <dbReference type="ARBA" id="ARBA00001971"/>
    </source>
</evidence>
<evidence type="ECO:0000256" key="4">
    <source>
        <dbReference type="ARBA" id="ARBA00022723"/>
    </source>
</evidence>
<dbReference type="Gene3D" id="1.10.630.10">
    <property type="entry name" value="Cytochrome P450"/>
    <property type="match status" value="1"/>
</dbReference>
<dbReference type="EMBL" id="BPWL01000007">
    <property type="protein sequence ID" value="GJJ12444.1"/>
    <property type="molecule type" value="Genomic_DNA"/>
</dbReference>
<keyword evidence="5 9" id="KW-0560">Oxidoreductase</keyword>
<dbReference type="InterPro" id="IPR047146">
    <property type="entry name" value="Cyt_P450_E_CYP52_fungi"/>
</dbReference>
<protein>
    <recommendedName>
        <fullName evidence="12">Cytochrome P450</fullName>
    </recommendedName>
</protein>
<dbReference type="PROSITE" id="PS00086">
    <property type="entry name" value="CYTOCHROME_P450"/>
    <property type="match status" value="1"/>
</dbReference>
<dbReference type="PRINTS" id="PR00465">
    <property type="entry name" value="EP450IV"/>
</dbReference>
<evidence type="ECO:0000256" key="5">
    <source>
        <dbReference type="ARBA" id="ARBA00023002"/>
    </source>
</evidence>
<evidence type="ECO:0000256" key="2">
    <source>
        <dbReference type="ARBA" id="ARBA00010617"/>
    </source>
</evidence>
<dbReference type="AlphaFoldDB" id="A0AAV5AIE0"/>
<dbReference type="GO" id="GO:0004497">
    <property type="term" value="F:monooxygenase activity"/>
    <property type="evidence" value="ECO:0007669"/>
    <property type="project" value="UniProtKB-KW"/>
</dbReference>
<evidence type="ECO:0000313" key="10">
    <source>
        <dbReference type="EMBL" id="GJJ12444.1"/>
    </source>
</evidence>
<gene>
    <name evidence="10" type="ORF">Clacol_006686</name>
</gene>
<evidence type="ECO:0008006" key="12">
    <source>
        <dbReference type="Google" id="ProtNLM"/>
    </source>
</evidence>
<comment type="caution">
    <text evidence="10">The sequence shown here is derived from an EMBL/GenBank/DDBJ whole genome shotgun (WGS) entry which is preliminary data.</text>
</comment>